<feature type="domain" description="Histidine kinase" evidence="14">
    <location>
        <begin position="232"/>
        <end position="326"/>
    </location>
</feature>
<evidence type="ECO:0000256" key="1">
    <source>
        <dbReference type="ARBA" id="ARBA00000085"/>
    </source>
</evidence>
<evidence type="ECO:0000256" key="5">
    <source>
        <dbReference type="ARBA" id="ARBA00022553"/>
    </source>
</evidence>
<comment type="subcellular location">
    <subcellularLocation>
        <location evidence="2">Cell membrane</location>
    </subcellularLocation>
</comment>
<dbReference type="RefSeq" id="WP_005421911.1">
    <property type="nucleotide sequence ID" value="NZ_DS264294.1"/>
</dbReference>
<feature type="transmembrane region" description="Helical" evidence="13">
    <location>
        <begin position="145"/>
        <end position="170"/>
    </location>
</feature>
<sequence length="326" mass="36725">MRKKILNHTCILVVVSVLLTFLAAGLVMYGKYNEDLKESVRDSLKYVQDGVEKMGNSYLDDALGKATSARITLLDPKGNVLFDSLENSAELENHSNRPEFIQAEKNGYAESLRYSETLSKQNFYCAVKLDDGDILRVGRTTDSVFYTMLSSSVLLGGLLILIFAVTFILVRKQTKDLIEPINTLNLEEPLKDVAYEELRPLLGRVDQQNKQIAKQMEELKEAEAVRREFSANVSHELKTPLMSISGYAELMMNGMVPDEKVPEFSGRIYHEASRLSALVADIIQLSRLDEKNSDLPFELVDLYELAEDIVLHLDSAASKKKYKCIT</sequence>
<evidence type="ECO:0000259" key="14">
    <source>
        <dbReference type="PROSITE" id="PS50109"/>
    </source>
</evidence>
<dbReference type="PANTHER" id="PTHR42878">
    <property type="entry name" value="TWO-COMPONENT HISTIDINE KINASE"/>
    <property type="match status" value="1"/>
</dbReference>
<dbReference type="EMBL" id="AAVO02000025">
    <property type="protein sequence ID" value="EDM85688.1"/>
    <property type="molecule type" value="Genomic_DNA"/>
</dbReference>
<keyword evidence="11 13" id="KW-0472">Membrane</keyword>
<dbReference type="InterPro" id="IPR003661">
    <property type="entry name" value="HisK_dim/P_dom"/>
</dbReference>
<keyword evidence="4" id="KW-1003">Cell membrane</keyword>
<dbReference type="PANTHER" id="PTHR42878:SF7">
    <property type="entry name" value="SENSOR HISTIDINE KINASE GLRK"/>
    <property type="match status" value="1"/>
</dbReference>
<dbReference type="EC" id="2.7.13.3" evidence="3"/>
<feature type="transmembrane region" description="Helical" evidence="13">
    <location>
        <begin position="9"/>
        <end position="29"/>
    </location>
</feature>
<dbReference type="InterPro" id="IPR036097">
    <property type="entry name" value="HisK_dim/P_sf"/>
</dbReference>
<evidence type="ECO:0000256" key="10">
    <source>
        <dbReference type="ARBA" id="ARBA00023012"/>
    </source>
</evidence>
<dbReference type="AlphaFoldDB" id="A5ZXH1"/>
<dbReference type="eggNOG" id="COG2205">
    <property type="taxonomic scope" value="Bacteria"/>
</dbReference>
<proteinExistence type="predicted"/>
<dbReference type="Gene3D" id="1.10.287.130">
    <property type="match status" value="1"/>
</dbReference>
<keyword evidence="7" id="KW-0547">Nucleotide-binding</keyword>
<comment type="catalytic activity">
    <reaction evidence="1">
        <text>ATP + protein L-histidine = ADP + protein N-phospho-L-histidine.</text>
        <dbReference type="EC" id="2.7.13.3"/>
    </reaction>
</comment>
<comment type="caution">
    <text evidence="15">The sequence shown here is derived from an EMBL/GenBank/DDBJ whole genome shotgun (WGS) entry which is preliminary data.</text>
</comment>
<reference evidence="15 16" key="2">
    <citation type="submission" date="2007-04" db="EMBL/GenBank/DDBJ databases">
        <title>Draft genome sequence of Ruminococcus obeum (ATCC 29174).</title>
        <authorList>
            <person name="Sudarsanam P."/>
            <person name="Ley R."/>
            <person name="Guruge J."/>
            <person name="Turnbaugh P.J."/>
            <person name="Mahowald M."/>
            <person name="Liep D."/>
            <person name="Gordon J."/>
        </authorList>
    </citation>
    <scope>NUCLEOTIDE SEQUENCE [LARGE SCALE GENOMIC DNA]</scope>
    <source>
        <strain evidence="15 16">ATCC 29174</strain>
    </source>
</reference>
<evidence type="ECO:0000256" key="9">
    <source>
        <dbReference type="ARBA" id="ARBA00022840"/>
    </source>
</evidence>
<dbReference type="FunFam" id="1.10.287.130:FF:000008">
    <property type="entry name" value="Two-component sensor histidine kinase"/>
    <property type="match status" value="1"/>
</dbReference>
<accession>A5ZXH1</accession>
<keyword evidence="13" id="KW-1133">Transmembrane helix</keyword>
<evidence type="ECO:0000256" key="3">
    <source>
        <dbReference type="ARBA" id="ARBA00012438"/>
    </source>
</evidence>
<dbReference type="GO" id="GO:0000156">
    <property type="term" value="F:phosphorelay response regulator activity"/>
    <property type="evidence" value="ECO:0007669"/>
    <property type="project" value="TreeGrafter"/>
</dbReference>
<dbReference type="GO" id="GO:0000155">
    <property type="term" value="F:phosphorelay sensor kinase activity"/>
    <property type="evidence" value="ECO:0007669"/>
    <property type="project" value="InterPro"/>
</dbReference>
<organism evidence="15 16">
    <name type="scientific">Blautia obeum ATCC 29174</name>
    <dbReference type="NCBI Taxonomy" id="411459"/>
    <lineage>
        <taxon>Bacteria</taxon>
        <taxon>Bacillati</taxon>
        <taxon>Bacillota</taxon>
        <taxon>Clostridia</taxon>
        <taxon>Lachnospirales</taxon>
        <taxon>Lachnospiraceae</taxon>
        <taxon>Blautia</taxon>
    </lineage>
</organism>
<evidence type="ECO:0000256" key="4">
    <source>
        <dbReference type="ARBA" id="ARBA00022475"/>
    </source>
</evidence>
<evidence type="ECO:0000313" key="16">
    <source>
        <dbReference type="Proteomes" id="UP000006002"/>
    </source>
</evidence>
<dbReference type="GO" id="GO:0005886">
    <property type="term" value="C:plasma membrane"/>
    <property type="evidence" value="ECO:0007669"/>
    <property type="project" value="UniProtKB-SubCell"/>
</dbReference>
<keyword evidence="12" id="KW-0175">Coiled coil</keyword>
<evidence type="ECO:0000256" key="2">
    <source>
        <dbReference type="ARBA" id="ARBA00004236"/>
    </source>
</evidence>
<dbReference type="HOGENOM" id="CLU_000445_89_2_9"/>
<evidence type="ECO:0000313" key="15">
    <source>
        <dbReference type="EMBL" id="EDM85688.1"/>
    </source>
</evidence>
<dbReference type="SMART" id="SM00388">
    <property type="entry name" value="HisKA"/>
    <property type="match status" value="1"/>
</dbReference>
<feature type="coiled-coil region" evidence="12">
    <location>
        <begin position="202"/>
        <end position="232"/>
    </location>
</feature>
<evidence type="ECO:0000256" key="13">
    <source>
        <dbReference type="SAM" id="Phobius"/>
    </source>
</evidence>
<dbReference type="CDD" id="cd00082">
    <property type="entry name" value="HisKA"/>
    <property type="match status" value="1"/>
</dbReference>
<dbReference type="Gene3D" id="3.30.450.20">
    <property type="entry name" value="PAS domain"/>
    <property type="match status" value="1"/>
</dbReference>
<keyword evidence="10" id="KW-0902">Two-component regulatory system</keyword>
<dbReference type="InterPro" id="IPR005467">
    <property type="entry name" value="His_kinase_dom"/>
</dbReference>
<evidence type="ECO:0000256" key="7">
    <source>
        <dbReference type="ARBA" id="ARBA00022741"/>
    </source>
</evidence>
<dbReference type="GO" id="GO:0030295">
    <property type="term" value="F:protein kinase activator activity"/>
    <property type="evidence" value="ECO:0007669"/>
    <property type="project" value="TreeGrafter"/>
</dbReference>
<dbReference type="PROSITE" id="PS50109">
    <property type="entry name" value="HIS_KIN"/>
    <property type="match status" value="1"/>
</dbReference>
<dbReference type="GO" id="GO:0007234">
    <property type="term" value="P:osmosensory signaling via phosphorelay pathway"/>
    <property type="evidence" value="ECO:0007669"/>
    <property type="project" value="TreeGrafter"/>
</dbReference>
<evidence type="ECO:0000256" key="6">
    <source>
        <dbReference type="ARBA" id="ARBA00022679"/>
    </source>
</evidence>
<evidence type="ECO:0000256" key="11">
    <source>
        <dbReference type="ARBA" id="ARBA00023136"/>
    </source>
</evidence>
<keyword evidence="13" id="KW-0812">Transmembrane</keyword>
<keyword evidence="9" id="KW-0067">ATP-binding</keyword>
<dbReference type="SUPFAM" id="SSF47384">
    <property type="entry name" value="Homodimeric domain of signal transducing histidine kinase"/>
    <property type="match status" value="1"/>
</dbReference>
<dbReference type="Proteomes" id="UP000006002">
    <property type="component" value="Unassembled WGS sequence"/>
</dbReference>
<reference evidence="15 16" key="1">
    <citation type="submission" date="2007-03" db="EMBL/GenBank/DDBJ databases">
        <authorList>
            <person name="Fulton L."/>
            <person name="Clifton S."/>
            <person name="Fulton B."/>
            <person name="Xu J."/>
            <person name="Minx P."/>
            <person name="Pepin K.H."/>
            <person name="Johnson M."/>
            <person name="Thiruvilangam P."/>
            <person name="Bhonagiri V."/>
            <person name="Nash W.E."/>
            <person name="Mardis E.R."/>
            <person name="Wilson R.K."/>
        </authorList>
    </citation>
    <scope>NUCLEOTIDE SEQUENCE [LARGE SCALE GENOMIC DNA]</scope>
    <source>
        <strain evidence="15 16">ATCC 29174</strain>
    </source>
</reference>
<gene>
    <name evidence="15" type="ORF">RUMOBE_03724</name>
</gene>
<dbReference type="GO" id="GO:0005524">
    <property type="term" value="F:ATP binding"/>
    <property type="evidence" value="ECO:0007669"/>
    <property type="project" value="UniProtKB-KW"/>
</dbReference>
<name>A5ZXH1_9FIRM</name>
<keyword evidence="8 15" id="KW-0418">Kinase</keyword>
<dbReference type="Pfam" id="PF00512">
    <property type="entry name" value="HisKA"/>
    <property type="match status" value="1"/>
</dbReference>
<evidence type="ECO:0000256" key="8">
    <source>
        <dbReference type="ARBA" id="ARBA00022777"/>
    </source>
</evidence>
<protein>
    <recommendedName>
        <fullName evidence="3">histidine kinase</fullName>
        <ecNumber evidence="3">2.7.13.3</ecNumber>
    </recommendedName>
</protein>
<keyword evidence="6" id="KW-0808">Transferase</keyword>
<evidence type="ECO:0000256" key="12">
    <source>
        <dbReference type="SAM" id="Coils"/>
    </source>
</evidence>
<keyword evidence="5" id="KW-0597">Phosphoprotein</keyword>
<dbReference type="InterPro" id="IPR050351">
    <property type="entry name" value="BphY/WalK/GraS-like"/>
</dbReference>